<dbReference type="PROSITE" id="PS50889">
    <property type="entry name" value="S4"/>
    <property type="match status" value="1"/>
</dbReference>
<dbReference type="InterPro" id="IPR036986">
    <property type="entry name" value="S4_RNA-bd_sf"/>
</dbReference>
<evidence type="ECO:0000256" key="4">
    <source>
        <dbReference type="RuleBase" id="RU003887"/>
    </source>
</evidence>
<dbReference type="Pfam" id="PF00849">
    <property type="entry name" value="PseudoU_synth_2"/>
    <property type="match status" value="1"/>
</dbReference>
<dbReference type="GO" id="GO:0120159">
    <property type="term" value="F:rRNA pseudouridine synthase activity"/>
    <property type="evidence" value="ECO:0007669"/>
    <property type="project" value="UniProtKB-ARBA"/>
</dbReference>
<dbReference type="InterPro" id="IPR000748">
    <property type="entry name" value="PsdUridine_synth_RsuA/RluB/E/F"/>
</dbReference>
<reference evidence="6" key="1">
    <citation type="submission" date="2022-12" db="EMBL/GenBank/DDBJ databases">
        <title>Paraconexibacter alkalitolerans sp. nov. and Baekduia alba sp. nov., isolated from soil and emended description of the genera Paraconexibacter (Chun et al., 2020) and Baekduia (An et al., 2020).</title>
        <authorList>
            <person name="Vieira S."/>
            <person name="Huber K.J."/>
            <person name="Geppert A."/>
            <person name="Wolf J."/>
            <person name="Neumann-Schaal M."/>
            <person name="Muesken M."/>
            <person name="Overmann J."/>
        </authorList>
    </citation>
    <scope>NUCLEOTIDE SEQUENCE</scope>
    <source>
        <strain evidence="6">AEG42_29</strain>
    </source>
</reference>
<comment type="similarity">
    <text evidence="1 4">Belongs to the pseudouridine synthase RsuA family.</text>
</comment>
<evidence type="ECO:0000259" key="5">
    <source>
        <dbReference type="SMART" id="SM00363"/>
    </source>
</evidence>
<dbReference type="InterPro" id="IPR020094">
    <property type="entry name" value="TruA/RsuA/RluB/E/F_N"/>
</dbReference>
<dbReference type="InterPro" id="IPR006145">
    <property type="entry name" value="PsdUridine_synth_RsuA/RluA"/>
</dbReference>
<dbReference type="NCBIfam" id="TIGR00093">
    <property type="entry name" value="pseudouridine synthase"/>
    <property type="match status" value="1"/>
</dbReference>
<proteinExistence type="inferred from homology"/>
<dbReference type="GO" id="GO:0003723">
    <property type="term" value="F:RNA binding"/>
    <property type="evidence" value="ECO:0007669"/>
    <property type="project" value="UniProtKB-KW"/>
</dbReference>
<dbReference type="AlphaFoldDB" id="A0AAU7AUG0"/>
<dbReference type="PANTHER" id="PTHR47683:SF2">
    <property type="entry name" value="RNA-BINDING S4 DOMAIN-CONTAINING PROTEIN"/>
    <property type="match status" value="1"/>
</dbReference>
<dbReference type="GO" id="GO:0005829">
    <property type="term" value="C:cytosol"/>
    <property type="evidence" value="ECO:0007669"/>
    <property type="project" value="UniProtKB-ARBA"/>
</dbReference>
<name>A0AAU7AUG0_9ACTN</name>
<dbReference type="KEGG" id="parq:DSM112329_02190"/>
<dbReference type="InterPro" id="IPR042092">
    <property type="entry name" value="PsdUridine_s_RsuA/RluB/E/F_cat"/>
</dbReference>
<keyword evidence="3" id="KW-0694">RNA-binding</keyword>
<dbReference type="RefSeq" id="WP_354701851.1">
    <property type="nucleotide sequence ID" value="NZ_CP114014.1"/>
</dbReference>
<evidence type="ECO:0000256" key="1">
    <source>
        <dbReference type="ARBA" id="ARBA00008348"/>
    </source>
</evidence>
<dbReference type="FunFam" id="3.30.70.1560:FF:000001">
    <property type="entry name" value="Pseudouridine synthase"/>
    <property type="match status" value="1"/>
</dbReference>
<evidence type="ECO:0000313" key="6">
    <source>
        <dbReference type="EMBL" id="XAY05341.1"/>
    </source>
</evidence>
<dbReference type="PROSITE" id="PS01149">
    <property type="entry name" value="PSI_RSU"/>
    <property type="match status" value="1"/>
</dbReference>
<organism evidence="6">
    <name type="scientific">Paraconexibacter sp. AEG42_29</name>
    <dbReference type="NCBI Taxonomy" id="2997339"/>
    <lineage>
        <taxon>Bacteria</taxon>
        <taxon>Bacillati</taxon>
        <taxon>Actinomycetota</taxon>
        <taxon>Thermoleophilia</taxon>
        <taxon>Solirubrobacterales</taxon>
        <taxon>Paraconexibacteraceae</taxon>
        <taxon>Paraconexibacter</taxon>
    </lineage>
</organism>
<accession>A0AAU7AUG0</accession>
<dbReference type="EC" id="5.4.99.-" evidence="4"/>
<gene>
    <name evidence="6" type="primary">rluB</name>
    <name evidence="6" type="ORF">DSM112329_02190</name>
</gene>
<dbReference type="CDD" id="cd02870">
    <property type="entry name" value="PseudoU_synth_RsuA_like"/>
    <property type="match status" value="1"/>
</dbReference>
<dbReference type="SUPFAM" id="SSF55120">
    <property type="entry name" value="Pseudouridine synthase"/>
    <property type="match status" value="1"/>
</dbReference>
<keyword evidence="2 4" id="KW-0413">Isomerase</keyword>
<dbReference type="Gene3D" id="3.30.70.1560">
    <property type="entry name" value="Alpha-L RNA-binding motif"/>
    <property type="match status" value="1"/>
</dbReference>
<protein>
    <recommendedName>
        <fullName evidence="4">Pseudouridine synthase</fullName>
        <ecNumber evidence="4">5.4.99.-</ecNumber>
    </recommendedName>
</protein>
<dbReference type="Gene3D" id="3.10.290.10">
    <property type="entry name" value="RNA-binding S4 domain"/>
    <property type="match status" value="1"/>
</dbReference>
<dbReference type="Gene3D" id="3.30.70.580">
    <property type="entry name" value="Pseudouridine synthase I, catalytic domain, N-terminal subdomain"/>
    <property type="match status" value="1"/>
</dbReference>
<dbReference type="PANTHER" id="PTHR47683">
    <property type="entry name" value="PSEUDOURIDINE SYNTHASE FAMILY PROTEIN-RELATED"/>
    <property type="match status" value="1"/>
</dbReference>
<evidence type="ECO:0000256" key="3">
    <source>
        <dbReference type="PROSITE-ProRule" id="PRU00182"/>
    </source>
</evidence>
<dbReference type="InterPro" id="IPR020103">
    <property type="entry name" value="PsdUridine_synth_cat_dom_sf"/>
</dbReference>
<dbReference type="InterPro" id="IPR050343">
    <property type="entry name" value="RsuA_PseudoU_synthase"/>
</dbReference>
<evidence type="ECO:0000256" key="2">
    <source>
        <dbReference type="ARBA" id="ARBA00023235"/>
    </source>
</evidence>
<dbReference type="SUPFAM" id="SSF55174">
    <property type="entry name" value="Alpha-L RNA-binding motif"/>
    <property type="match status" value="1"/>
</dbReference>
<sequence>MRLAKHLAHAGVASRRAAEVLIRDGRISIDGKIVTDPARDVDGTERIAFDDELLNPLTGKRVVYAVHKPAGVVSTAHDTHGRAKVTDLVDSDHRLYPVGRLDADSTGLILLTDDGDLAHRLTHPSFEVPKTYRVKVRELPVSEGSLRRMREGLQLEDGRTAPAGVRQSRPGILEITIHEGKKHQVKRMCEAIGHPVVTLTRIAIGPLRLGDLAVGGVRRLSAAEVQRLRDAAGPE</sequence>
<dbReference type="EMBL" id="CP114014">
    <property type="protein sequence ID" value="XAY05341.1"/>
    <property type="molecule type" value="Genomic_DNA"/>
</dbReference>
<dbReference type="InterPro" id="IPR018496">
    <property type="entry name" value="PsdUridine_synth_RsuA/RluB_CS"/>
</dbReference>
<feature type="domain" description="RNA-binding S4" evidence="5">
    <location>
        <begin position="1"/>
        <end position="58"/>
    </location>
</feature>
<dbReference type="CDD" id="cd00165">
    <property type="entry name" value="S4"/>
    <property type="match status" value="1"/>
</dbReference>
<dbReference type="GO" id="GO:0000455">
    <property type="term" value="P:enzyme-directed rRNA pseudouridine synthesis"/>
    <property type="evidence" value="ECO:0007669"/>
    <property type="project" value="UniProtKB-ARBA"/>
</dbReference>
<dbReference type="Pfam" id="PF01479">
    <property type="entry name" value="S4"/>
    <property type="match status" value="1"/>
</dbReference>
<dbReference type="SMART" id="SM00363">
    <property type="entry name" value="S4"/>
    <property type="match status" value="1"/>
</dbReference>
<dbReference type="InterPro" id="IPR002942">
    <property type="entry name" value="S4_RNA-bd"/>
</dbReference>